<keyword evidence="5" id="KW-0470">Melanin biosynthesis</keyword>
<comment type="caution">
    <text evidence="10">The sequence shown here is derived from an EMBL/GenBank/DDBJ whole genome shotgun (WGS) entry which is preliminary data.</text>
</comment>
<dbReference type="EC" id="1.14.18.1" evidence="2"/>
<evidence type="ECO:0000256" key="4">
    <source>
        <dbReference type="ARBA" id="ARBA00023008"/>
    </source>
</evidence>
<dbReference type="Gene3D" id="1.10.1280.10">
    <property type="entry name" value="Di-copper center containing domain from catechol oxidase"/>
    <property type="match status" value="1"/>
</dbReference>
<proteinExistence type="inferred from homology"/>
<dbReference type="Proteomes" id="UP001140091">
    <property type="component" value="Unassembled WGS sequence"/>
</dbReference>
<feature type="non-terminal residue" evidence="10">
    <location>
        <position position="648"/>
    </location>
</feature>
<dbReference type="EMBL" id="JANBPK010001055">
    <property type="protein sequence ID" value="KAJ2926541.1"/>
    <property type="molecule type" value="Genomic_DNA"/>
</dbReference>
<dbReference type="PROSITE" id="PS00498">
    <property type="entry name" value="TYROSINASE_2"/>
    <property type="match status" value="1"/>
</dbReference>
<evidence type="ECO:0000313" key="11">
    <source>
        <dbReference type="Proteomes" id="UP001140091"/>
    </source>
</evidence>
<comment type="catalytic activity">
    <reaction evidence="6">
        <text>2 L-dopa + O2 = 2 L-dopaquinone + 2 H2O</text>
        <dbReference type="Rhea" id="RHEA:34287"/>
        <dbReference type="ChEBI" id="CHEBI:15377"/>
        <dbReference type="ChEBI" id="CHEBI:15379"/>
        <dbReference type="ChEBI" id="CHEBI:57504"/>
        <dbReference type="ChEBI" id="CHEBI:57924"/>
        <dbReference type="EC" id="1.14.18.1"/>
    </reaction>
</comment>
<dbReference type="SUPFAM" id="SSF48056">
    <property type="entry name" value="Di-copper centre-containing domain"/>
    <property type="match status" value="1"/>
</dbReference>
<evidence type="ECO:0000313" key="10">
    <source>
        <dbReference type="EMBL" id="KAJ2926541.1"/>
    </source>
</evidence>
<dbReference type="InterPro" id="IPR008922">
    <property type="entry name" value="Di-copper_centre_dom_sf"/>
</dbReference>
<dbReference type="OrthoDB" id="6132182at2759"/>
<keyword evidence="4" id="KW-0186">Copper</keyword>
<sequence>MSKPYLIVGRGSGGQSLTSDFIEQANIISFASCPNSGDPAAADDPIPEGIWGGYCNHGSVLFPLWHRPCVLAIEVRLSIELPRERKLMSRSGVTDDTRKLWVDAATELRFPFWDWTDPRGETEGLPAVLRPQVFQFTLPDGSPSARIENPLALYNFGAILPEGFEDTFSPANGDRVSYFKAWSRTYRRPSSSPTPIEDYVEIDTLMRGDENQRSSVRQLRNQVGGLFCYPIPGEVAELQRPSLWDQFSNTSFQSKNSGSIEAPHNTVHNLLGGSGAMADPDYAGFDPIFYLHHCNIDRILAFWEFTYNRFWIGKGYYKRDGQGKLIPFVQGNGTWAESDGFNVDESSPLQPYRSADNVYWTPESARWLNNRSTFNKGYTYPDIVGTVGDKEERVCLTDDLPSDDGQVRKYKAILQSRFGLGDAKEGNTDYGDTPATGGTDNEAVPNYRRFYVYIELVEHAFGGSYSLEIVFQGKAVATFAVFARSDNSQCTACKVKKRSGGLVRGFLDIPDDVVQDAIEPRKKELLELDSSERLEAVARILRESFTLRLVGASGELLAESARKESRDPGKLELGTVSLRESGRESPDDYERSVGSGVLLEPAIVPKVHLQSCRAAKRSWDGGGESEISFFNHSNFGKVLPHSHQWQRA</sequence>
<evidence type="ECO:0000256" key="6">
    <source>
        <dbReference type="ARBA" id="ARBA00048233"/>
    </source>
</evidence>
<name>A0A9W8MDH6_9AGAR</name>
<dbReference type="PANTHER" id="PTHR11474">
    <property type="entry name" value="TYROSINASE FAMILY MEMBER"/>
    <property type="match status" value="1"/>
</dbReference>
<dbReference type="GO" id="GO:0046872">
    <property type="term" value="F:metal ion binding"/>
    <property type="evidence" value="ECO:0007669"/>
    <property type="project" value="UniProtKB-KW"/>
</dbReference>
<dbReference type="Pfam" id="PF00264">
    <property type="entry name" value="Tyrosinase"/>
    <property type="match status" value="1"/>
</dbReference>
<dbReference type="PANTHER" id="PTHR11474:SF76">
    <property type="entry name" value="SHKT DOMAIN-CONTAINING PROTEIN"/>
    <property type="match status" value="1"/>
</dbReference>
<evidence type="ECO:0000256" key="3">
    <source>
        <dbReference type="ARBA" id="ARBA00022723"/>
    </source>
</evidence>
<evidence type="ECO:0000256" key="7">
    <source>
        <dbReference type="ARBA" id="ARBA00048881"/>
    </source>
</evidence>
<gene>
    <name evidence="10" type="ORF">H1R20_g10554</name>
</gene>
<comment type="similarity">
    <text evidence="1">Belongs to the tyrosinase family.</text>
</comment>
<dbReference type="PRINTS" id="PR00092">
    <property type="entry name" value="TYROSINASE"/>
</dbReference>
<dbReference type="InterPro" id="IPR002227">
    <property type="entry name" value="Tyrosinase_Cu-bd"/>
</dbReference>
<evidence type="ECO:0000256" key="2">
    <source>
        <dbReference type="ARBA" id="ARBA00011906"/>
    </source>
</evidence>
<evidence type="ECO:0000259" key="9">
    <source>
        <dbReference type="PROSITE" id="PS00498"/>
    </source>
</evidence>
<evidence type="ECO:0000256" key="5">
    <source>
        <dbReference type="ARBA" id="ARBA00023101"/>
    </source>
</evidence>
<dbReference type="PROSITE" id="PS00497">
    <property type="entry name" value="TYROSINASE_1"/>
    <property type="match status" value="1"/>
</dbReference>
<feature type="domain" description="Tyrosinase copper-binding" evidence="8">
    <location>
        <begin position="57"/>
        <end position="74"/>
    </location>
</feature>
<comment type="catalytic activity">
    <reaction evidence="7">
        <text>L-tyrosine + O2 = L-dopaquinone + H2O</text>
        <dbReference type="Rhea" id="RHEA:18117"/>
        <dbReference type="ChEBI" id="CHEBI:15377"/>
        <dbReference type="ChEBI" id="CHEBI:15379"/>
        <dbReference type="ChEBI" id="CHEBI:57924"/>
        <dbReference type="ChEBI" id="CHEBI:58315"/>
        <dbReference type="EC" id="1.14.18.1"/>
    </reaction>
</comment>
<reference evidence="10" key="1">
    <citation type="submission" date="2022-06" db="EMBL/GenBank/DDBJ databases">
        <title>Genome Sequence of Candolleomyces eurysporus.</title>
        <authorList>
            <person name="Buettner E."/>
        </authorList>
    </citation>
    <scope>NUCLEOTIDE SEQUENCE</scope>
    <source>
        <strain evidence="10">VTCC 930004</strain>
    </source>
</reference>
<dbReference type="GO" id="GO:0004503">
    <property type="term" value="F:tyrosinase activity"/>
    <property type="evidence" value="ECO:0007669"/>
    <property type="project" value="UniProtKB-EC"/>
</dbReference>
<evidence type="ECO:0000256" key="1">
    <source>
        <dbReference type="ARBA" id="ARBA00009928"/>
    </source>
</evidence>
<dbReference type="InterPro" id="IPR050316">
    <property type="entry name" value="Tyrosinase/Hemocyanin"/>
</dbReference>
<dbReference type="GO" id="GO:0042438">
    <property type="term" value="P:melanin biosynthetic process"/>
    <property type="evidence" value="ECO:0007669"/>
    <property type="project" value="UniProtKB-KW"/>
</dbReference>
<keyword evidence="11" id="KW-1185">Reference proteome</keyword>
<organism evidence="10 11">
    <name type="scientific">Candolleomyces eurysporus</name>
    <dbReference type="NCBI Taxonomy" id="2828524"/>
    <lineage>
        <taxon>Eukaryota</taxon>
        <taxon>Fungi</taxon>
        <taxon>Dikarya</taxon>
        <taxon>Basidiomycota</taxon>
        <taxon>Agaricomycotina</taxon>
        <taxon>Agaricomycetes</taxon>
        <taxon>Agaricomycetidae</taxon>
        <taxon>Agaricales</taxon>
        <taxon>Agaricineae</taxon>
        <taxon>Psathyrellaceae</taxon>
        <taxon>Candolleomyces</taxon>
    </lineage>
</organism>
<dbReference type="AlphaFoldDB" id="A0A9W8MDH6"/>
<keyword evidence="3" id="KW-0479">Metal-binding</keyword>
<accession>A0A9W8MDH6</accession>
<protein>
    <recommendedName>
        <fullName evidence="2">tyrosinase</fullName>
        <ecNumber evidence="2">1.14.18.1</ecNumber>
    </recommendedName>
</protein>
<feature type="domain" description="Tyrosinase copper-binding" evidence="9">
    <location>
        <begin position="286"/>
        <end position="297"/>
    </location>
</feature>
<evidence type="ECO:0000259" key="8">
    <source>
        <dbReference type="PROSITE" id="PS00497"/>
    </source>
</evidence>